<feature type="region of interest" description="Disordered" evidence="5">
    <location>
        <begin position="393"/>
        <end position="462"/>
    </location>
</feature>
<feature type="compositionally biased region" description="Low complexity" evidence="5">
    <location>
        <begin position="397"/>
        <end position="411"/>
    </location>
</feature>
<protein>
    <recommendedName>
        <fullName evidence="1">DNA (cytosine-5-)-methyltransferase</fullName>
        <ecNumber evidence="1">2.1.1.37</ecNumber>
    </recommendedName>
</protein>
<evidence type="ECO:0000256" key="1">
    <source>
        <dbReference type="ARBA" id="ARBA00011975"/>
    </source>
</evidence>
<keyword evidence="4" id="KW-0949">S-adenosyl-L-methionine</keyword>
<evidence type="ECO:0000256" key="2">
    <source>
        <dbReference type="ARBA" id="ARBA00022603"/>
    </source>
</evidence>
<dbReference type="InterPro" id="IPR050390">
    <property type="entry name" value="C5-Methyltransferase"/>
</dbReference>
<keyword evidence="7" id="KW-1185">Reference proteome</keyword>
<dbReference type="Pfam" id="PF00145">
    <property type="entry name" value="DNA_methylase"/>
    <property type="match status" value="1"/>
</dbReference>
<dbReference type="PANTHER" id="PTHR10629">
    <property type="entry name" value="CYTOSINE-SPECIFIC METHYLTRANSFERASE"/>
    <property type="match status" value="1"/>
</dbReference>
<evidence type="ECO:0000313" key="6">
    <source>
        <dbReference type="EMBL" id="WIA14835.1"/>
    </source>
</evidence>
<keyword evidence="3" id="KW-0808">Transferase</keyword>
<dbReference type="Proteomes" id="UP001244341">
    <property type="component" value="Chromosome 6b"/>
</dbReference>
<dbReference type="EC" id="2.1.1.37" evidence="1"/>
<feature type="region of interest" description="Disordered" evidence="5">
    <location>
        <begin position="610"/>
        <end position="629"/>
    </location>
</feature>
<feature type="compositionally biased region" description="Acidic residues" evidence="5">
    <location>
        <begin position="412"/>
        <end position="454"/>
    </location>
</feature>
<sequence>MLQEGRKDKIETFQPGSFVSVNLPSKTSEDGTGRGDIYAPSIARIEAVFEDRRGCCHVALRYFWRWGQIHKDGDLHHALRPSHRAQLFLQKEVTLRPAGTEGRAGPGSYNTLRFADGCFKELLPAIQLNGLVTVLPKAVVLQQWGGAGGDEDAALARYEANWGSQGAGVDPISGARSNGFWFQYTFDPTCYSFETANPEDLPAIKLPGSRGKKQQQHPLHTGSSQDAAAAGGDKFKRLAKELGLTMGDAFCGMGTVSIAANEVGWQVEFGIDSSRDALASFRANTSHSAAAPFNAVTGRPPADLPPLKVEQVVAQARSGRLALPAVDWLHLSPPCQNVSQKKSLEQRVFSGAELTSTLELVGLLQPSFVTLEEVLGFLAQKFLPQNLKGVLAGFPNEPSAPEHSSSSAADAAADDSEDEDTDGEEDEGGGDSEDDQEGEGLADVAGEDGTEEDTAAAGDSSGRPAAVLLNPVLIVVAGLLDQGYQVRLCLLNAAHYGVPQMRWRVVLLAAKHGCQLPEPPPPRYALPEGASSKPRVPATDTGFLVKAGATGGKAYSDWREVLAVTPEDPGALPPAITLQEACGDLPPLNPPCCTHKAAAAAADQQQCCSGAGHSGTAAGGQQQPAGSSAAAPRQAAVWLGEEVARYRPEAGIMNCPLPVDALQGRGCTPVSLFAKWARSPHAAHHALRGFDASLLHDHCVQHPNSAKLAQLLAAPEWDAAACPADRASVEAMSAKEREKLKHGGRRLAADGLMACVLGHNDPGMRFCVHFAEDGYLSLAERRRGQSLPDWVAIHGSREQARQQQVGNAVPYLLAAEVAASVWQAATVLAGSCMKHAPCVPSCDDLYLGF</sequence>
<proteinExistence type="predicted"/>
<evidence type="ECO:0000256" key="4">
    <source>
        <dbReference type="ARBA" id="ARBA00022691"/>
    </source>
</evidence>
<dbReference type="PANTHER" id="PTHR10629:SF52">
    <property type="entry name" value="DNA (CYTOSINE-5)-METHYLTRANSFERASE 1"/>
    <property type="match status" value="1"/>
</dbReference>
<accession>A0ABY8U0A4</accession>
<evidence type="ECO:0000256" key="3">
    <source>
        <dbReference type="ARBA" id="ARBA00022679"/>
    </source>
</evidence>
<name>A0ABY8U0A4_TETOB</name>
<dbReference type="InterPro" id="IPR001525">
    <property type="entry name" value="C5_MeTfrase"/>
</dbReference>
<feature type="region of interest" description="Disordered" evidence="5">
    <location>
        <begin position="202"/>
        <end position="228"/>
    </location>
</feature>
<dbReference type="EMBL" id="CP126213">
    <property type="protein sequence ID" value="WIA14835.1"/>
    <property type="molecule type" value="Genomic_DNA"/>
</dbReference>
<feature type="compositionally biased region" description="Polar residues" evidence="5">
    <location>
        <begin position="216"/>
        <end position="225"/>
    </location>
</feature>
<dbReference type="Gene3D" id="3.90.120.10">
    <property type="entry name" value="DNA Methylase, subunit A, domain 2"/>
    <property type="match status" value="1"/>
</dbReference>
<dbReference type="Gene3D" id="3.40.50.150">
    <property type="entry name" value="Vaccinia Virus protein VP39"/>
    <property type="match status" value="2"/>
</dbReference>
<evidence type="ECO:0000313" key="7">
    <source>
        <dbReference type="Proteomes" id="UP001244341"/>
    </source>
</evidence>
<dbReference type="SUPFAM" id="SSF53335">
    <property type="entry name" value="S-adenosyl-L-methionine-dependent methyltransferases"/>
    <property type="match status" value="1"/>
</dbReference>
<organism evidence="6 7">
    <name type="scientific">Tetradesmus obliquus</name>
    <name type="common">Green alga</name>
    <name type="synonym">Acutodesmus obliquus</name>
    <dbReference type="NCBI Taxonomy" id="3088"/>
    <lineage>
        <taxon>Eukaryota</taxon>
        <taxon>Viridiplantae</taxon>
        <taxon>Chlorophyta</taxon>
        <taxon>core chlorophytes</taxon>
        <taxon>Chlorophyceae</taxon>
        <taxon>CS clade</taxon>
        <taxon>Sphaeropleales</taxon>
        <taxon>Scenedesmaceae</taxon>
        <taxon>Tetradesmus</taxon>
    </lineage>
</organism>
<reference evidence="6 7" key="1">
    <citation type="submission" date="2023-05" db="EMBL/GenBank/DDBJ databases">
        <title>A 100% complete, gapless, phased diploid assembly of the Scenedesmus obliquus UTEX 3031 genome.</title>
        <authorList>
            <person name="Biondi T.C."/>
            <person name="Hanschen E.R."/>
            <person name="Kwon T."/>
            <person name="Eng W."/>
            <person name="Kruse C.P.S."/>
            <person name="Koehler S.I."/>
            <person name="Kunde Y."/>
            <person name="Gleasner C.D."/>
            <person name="You Mak K.T."/>
            <person name="Polle J."/>
            <person name="Hovde B.T."/>
            <person name="Starkenburg S.R."/>
        </authorList>
    </citation>
    <scope>NUCLEOTIDE SEQUENCE [LARGE SCALE GENOMIC DNA]</scope>
    <source>
        <strain evidence="6 7">DOE0152z</strain>
    </source>
</reference>
<evidence type="ECO:0000256" key="5">
    <source>
        <dbReference type="SAM" id="MobiDB-lite"/>
    </source>
</evidence>
<keyword evidence="2" id="KW-0489">Methyltransferase</keyword>
<gene>
    <name evidence="6" type="ORF">OEZ85_001554</name>
</gene>
<dbReference type="InterPro" id="IPR029063">
    <property type="entry name" value="SAM-dependent_MTases_sf"/>
</dbReference>